<name>A0A0H5R8M9_9EUKA</name>
<protein>
    <submittedName>
        <fullName evidence="1">Uncharacterized protein</fullName>
    </submittedName>
</protein>
<reference evidence="1" key="1">
    <citation type="submission" date="2015-04" db="EMBL/GenBank/DDBJ databases">
        <title>The genome sequence of the plant pathogenic Rhizarian Plasmodiophora brassicae reveals insights in its biotrophic life cycle and the origin of chitin synthesis.</title>
        <authorList>
            <person name="Schwelm A."/>
            <person name="Fogelqvist J."/>
            <person name="Knaust A."/>
            <person name="Julke S."/>
            <person name="Lilja T."/>
            <person name="Dhandapani V."/>
            <person name="Bonilla-Rosso G."/>
            <person name="Karlsson M."/>
            <person name="Shevchenko A."/>
            <person name="Choi S.R."/>
            <person name="Kim H.G."/>
            <person name="Park J.Y."/>
            <person name="Lim Y.P."/>
            <person name="Ludwig-Muller J."/>
            <person name="Dixelius C."/>
        </authorList>
    </citation>
    <scope>NUCLEOTIDE SEQUENCE</scope>
    <source>
        <tissue evidence="1">Potato root galls</tissue>
    </source>
</reference>
<organism evidence="1">
    <name type="scientific">Spongospora subterranea</name>
    <dbReference type="NCBI Taxonomy" id="70186"/>
    <lineage>
        <taxon>Eukaryota</taxon>
        <taxon>Sar</taxon>
        <taxon>Rhizaria</taxon>
        <taxon>Endomyxa</taxon>
        <taxon>Phytomyxea</taxon>
        <taxon>Plasmodiophorida</taxon>
        <taxon>Plasmodiophoridae</taxon>
        <taxon>Spongospora</taxon>
    </lineage>
</organism>
<evidence type="ECO:0000313" key="1">
    <source>
        <dbReference type="EMBL" id="CRZ10156.1"/>
    </source>
</evidence>
<dbReference type="EMBL" id="HACM01009714">
    <property type="protein sequence ID" value="CRZ10156.1"/>
    <property type="molecule type" value="Transcribed_RNA"/>
</dbReference>
<accession>A0A0H5R8M9</accession>
<dbReference type="AlphaFoldDB" id="A0A0H5R8M9"/>
<sequence>MASKRSWRLDHLRLRPARKFVAEVGPTVHRIRLGRYQTLHRPSGARTVLAINAVSRLKFVQLGRLTVGKTNALLHYRIIDRIAGIVEESTLSLASVPAEIAIYNRFKSVVLDMEAKFRPEVMCQGDVSASGSRLTE</sequence>
<proteinExistence type="predicted"/>